<dbReference type="AlphaFoldDB" id="A0A9Q1HDA8"/>
<dbReference type="Proteomes" id="UP001152320">
    <property type="component" value="Chromosome 5"/>
</dbReference>
<dbReference type="PANTHER" id="PTHR11092">
    <property type="entry name" value="SUGAR NUCLEOTIDE EPIMERASE RELATED"/>
    <property type="match status" value="1"/>
</dbReference>
<comment type="caution">
    <text evidence="3">The sequence shown here is derived from an EMBL/GenBank/DDBJ whole genome shotgun (WGS) entry which is preliminary data.</text>
</comment>
<dbReference type="InterPro" id="IPR010099">
    <property type="entry name" value="SDR39U1"/>
</dbReference>
<evidence type="ECO:0000313" key="3">
    <source>
        <dbReference type="EMBL" id="KAJ8041954.1"/>
    </source>
</evidence>
<proteinExistence type="predicted"/>
<dbReference type="SUPFAM" id="SSF51735">
    <property type="entry name" value="NAD(P)-binding Rossmann-fold domains"/>
    <property type="match status" value="1"/>
</dbReference>
<dbReference type="Gene3D" id="3.40.50.720">
    <property type="entry name" value="NAD(P)-binding Rossmann-like Domain"/>
    <property type="match status" value="1"/>
</dbReference>
<organism evidence="3 4">
    <name type="scientific">Holothuria leucospilota</name>
    <name type="common">Black long sea cucumber</name>
    <name type="synonym">Mertensiothuria leucospilota</name>
    <dbReference type="NCBI Taxonomy" id="206669"/>
    <lineage>
        <taxon>Eukaryota</taxon>
        <taxon>Metazoa</taxon>
        <taxon>Echinodermata</taxon>
        <taxon>Eleutherozoa</taxon>
        <taxon>Echinozoa</taxon>
        <taxon>Holothuroidea</taxon>
        <taxon>Aspidochirotacea</taxon>
        <taxon>Aspidochirotida</taxon>
        <taxon>Holothuriidae</taxon>
        <taxon>Holothuria</taxon>
    </lineage>
</organism>
<feature type="domain" description="DUF1731" evidence="2">
    <location>
        <begin position="245"/>
        <end position="292"/>
    </location>
</feature>
<dbReference type="OrthoDB" id="276721at2759"/>
<accession>A0A9Q1HDA8</accession>
<gene>
    <name evidence="3" type="ORF">HOLleu_12899</name>
</gene>
<evidence type="ECO:0000259" key="2">
    <source>
        <dbReference type="Pfam" id="PF08338"/>
    </source>
</evidence>
<protein>
    <submittedName>
        <fullName evidence="3">Epimerase family protein SDR39U1</fullName>
    </submittedName>
</protein>
<evidence type="ECO:0000259" key="1">
    <source>
        <dbReference type="Pfam" id="PF01370"/>
    </source>
</evidence>
<reference evidence="3" key="1">
    <citation type="submission" date="2021-10" db="EMBL/GenBank/DDBJ databases">
        <title>Tropical sea cucumber genome reveals ecological adaptation and Cuvierian tubules defense mechanism.</title>
        <authorList>
            <person name="Chen T."/>
        </authorList>
    </citation>
    <scope>NUCLEOTIDE SEQUENCE</scope>
    <source>
        <strain evidence="3">Nanhai2018</strain>
        <tissue evidence="3">Muscle</tissue>
    </source>
</reference>
<dbReference type="EMBL" id="JAIZAY010000005">
    <property type="protein sequence ID" value="KAJ8041954.1"/>
    <property type="molecule type" value="Genomic_DNA"/>
</dbReference>
<evidence type="ECO:0000313" key="4">
    <source>
        <dbReference type="Proteomes" id="UP001152320"/>
    </source>
</evidence>
<dbReference type="Pfam" id="PF01370">
    <property type="entry name" value="Epimerase"/>
    <property type="match status" value="1"/>
</dbReference>
<sequence>MNIVIGGGSGFIGKHLGKQLIQKGYSVINVGRTAGKGKLSWDEIKSDGLPPCKAVVNLAGQNLFDPVKRWSDQFVKDCFDSRLKTTTALAEAIVKMPEPPEAFICTSATGYYPFSWTEEFTEYYDGPPADFVEQLVPKWEARVTLPETHENVRRVIIRTGLVMGKDGGMLQQLRLPYYFGLGGVVASGKQYMPWIHVDDIAGIFVHAIESNVTGILNGTAPNPVTNYEFTKAFGAALWRPTIFWVPEFAVNIMLGKERAPGMILGNKVIPQRVLETGYKFKFEDIHEALKDLCS</sequence>
<name>A0A9Q1HDA8_HOLLE</name>
<dbReference type="InterPro" id="IPR036291">
    <property type="entry name" value="NAD(P)-bd_dom_sf"/>
</dbReference>
<dbReference type="PANTHER" id="PTHR11092:SF0">
    <property type="entry name" value="EPIMERASE FAMILY PROTEIN SDR39U1"/>
    <property type="match status" value="1"/>
</dbReference>
<keyword evidence="4" id="KW-1185">Reference proteome</keyword>
<dbReference type="Pfam" id="PF08338">
    <property type="entry name" value="DUF1731"/>
    <property type="match status" value="1"/>
</dbReference>
<dbReference type="InterPro" id="IPR001509">
    <property type="entry name" value="Epimerase_deHydtase"/>
</dbReference>
<feature type="domain" description="NAD-dependent epimerase/dehydratase" evidence="1">
    <location>
        <begin position="3"/>
        <end position="212"/>
    </location>
</feature>
<dbReference type="NCBIfam" id="TIGR01777">
    <property type="entry name" value="yfcH"/>
    <property type="match status" value="1"/>
</dbReference>
<dbReference type="InterPro" id="IPR013549">
    <property type="entry name" value="DUF1731"/>
</dbReference>